<keyword evidence="8" id="KW-1185">Reference proteome</keyword>
<evidence type="ECO:0000256" key="1">
    <source>
        <dbReference type="ARBA" id="ARBA00004141"/>
    </source>
</evidence>
<dbReference type="PROSITE" id="PS50801">
    <property type="entry name" value="STAS"/>
    <property type="match status" value="1"/>
</dbReference>
<feature type="transmembrane region" description="Helical" evidence="5">
    <location>
        <begin position="457"/>
        <end position="477"/>
    </location>
</feature>
<accession>A0AAD5QD08</accession>
<dbReference type="InterPro" id="IPR002645">
    <property type="entry name" value="STAS_dom"/>
</dbReference>
<evidence type="ECO:0000313" key="8">
    <source>
        <dbReference type="Proteomes" id="UP001209570"/>
    </source>
</evidence>
<protein>
    <recommendedName>
        <fullName evidence="6">STAS domain-containing protein</fullName>
    </recommendedName>
</protein>
<feature type="transmembrane region" description="Helical" evidence="5">
    <location>
        <begin position="355"/>
        <end position="379"/>
    </location>
</feature>
<feature type="domain" description="STAS" evidence="6">
    <location>
        <begin position="538"/>
        <end position="656"/>
    </location>
</feature>
<dbReference type="AlphaFoldDB" id="A0AAD5QD08"/>
<evidence type="ECO:0000256" key="3">
    <source>
        <dbReference type="ARBA" id="ARBA00022989"/>
    </source>
</evidence>
<keyword evidence="4 5" id="KW-0472">Membrane</keyword>
<dbReference type="InterPro" id="IPR036513">
    <property type="entry name" value="STAS_dom_sf"/>
</dbReference>
<evidence type="ECO:0000256" key="2">
    <source>
        <dbReference type="ARBA" id="ARBA00022692"/>
    </source>
</evidence>
<dbReference type="Proteomes" id="UP001209570">
    <property type="component" value="Unassembled WGS sequence"/>
</dbReference>
<feature type="transmembrane region" description="Helical" evidence="5">
    <location>
        <begin position="138"/>
        <end position="159"/>
    </location>
</feature>
<feature type="transmembrane region" description="Helical" evidence="5">
    <location>
        <begin position="78"/>
        <end position="95"/>
    </location>
</feature>
<evidence type="ECO:0000256" key="4">
    <source>
        <dbReference type="ARBA" id="ARBA00023136"/>
    </source>
</evidence>
<dbReference type="Gene3D" id="3.30.750.24">
    <property type="entry name" value="STAS domain"/>
    <property type="match status" value="1"/>
</dbReference>
<dbReference type="CDD" id="cd07042">
    <property type="entry name" value="STAS_SulP_like_sulfate_transporter"/>
    <property type="match status" value="1"/>
</dbReference>
<gene>
    <name evidence="7" type="ORF">P43SY_007351</name>
</gene>
<feature type="transmembrane region" description="Helical" evidence="5">
    <location>
        <begin position="185"/>
        <end position="204"/>
    </location>
</feature>
<comment type="caution">
    <text evidence="7">The sequence shown here is derived from an EMBL/GenBank/DDBJ whole genome shotgun (WGS) entry which is preliminary data.</text>
</comment>
<dbReference type="PANTHER" id="PTHR11814">
    <property type="entry name" value="SULFATE TRANSPORTER"/>
    <property type="match status" value="1"/>
</dbReference>
<dbReference type="InterPro" id="IPR011547">
    <property type="entry name" value="SLC26A/SulP_dom"/>
</dbReference>
<organism evidence="7 8">
    <name type="scientific">Pythium insidiosum</name>
    <name type="common">Pythiosis disease agent</name>
    <dbReference type="NCBI Taxonomy" id="114742"/>
    <lineage>
        <taxon>Eukaryota</taxon>
        <taxon>Sar</taxon>
        <taxon>Stramenopiles</taxon>
        <taxon>Oomycota</taxon>
        <taxon>Peronosporomycetes</taxon>
        <taxon>Pythiales</taxon>
        <taxon>Pythiaceae</taxon>
        <taxon>Pythium</taxon>
    </lineage>
</organism>
<feature type="transmembrane region" description="Helical" evidence="5">
    <location>
        <begin position="107"/>
        <end position="126"/>
    </location>
</feature>
<dbReference type="GO" id="GO:0016020">
    <property type="term" value="C:membrane"/>
    <property type="evidence" value="ECO:0007669"/>
    <property type="project" value="UniProtKB-SubCell"/>
</dbReference>
<dbReference type="InterPro" id="IPR001902">
    <property type="entry name" value="SLC26A/SulP_fam"/>
</dbReference>
<proteinExistence type="predicted"/>
<name>A0AAD5QD08_PYTIN</name>
<evidence type="ECO:0000256" key="5">
    <source>
        <dbReference type="SAM" id="Phobius"/>
    </source>
</evidence>
<dbReference type="SUPFAM" id="SSF52091">
    <property type="entry name" value="SpoIIaa-like"/>
    <property type="match status" value="1"/>
</dbReference>
<dbReference type="Pfam" id="PF00916">
    <property type="entry name" value="Sulfate_transp"/>
    <property type="match status" value="2"/>
</dbReference>
<feature type="transmembrane region" description="Helical" evidence="5">
    <location>
        <begin position="427"/>
        <end position="450"/>
    </location>
</feature>
<keyword evidence="3 5" id="KW-1133">Transmembrane helix</keyword>
<reference evidence="7" key="1">
    <citation type="submission" date="2021-12" db="EMBL/GenBank/DDBJ databases">
        <title>Prjna785345.</title>
        <authorList>
            <person name="Rujirawat T."/>
            <person name="Krajaejun T."/>
        </authorList>
    </citation>
    <scope>NUCLEOTIDE SEQUENCE</scope>
    <source>
        <strain evidence="7">Pi057C3</strain>
    </source>
</reference>
<sequence>MTQFLERLKDVAPILTWLPQYNVQRDLKFDVISGVTVAMMLIPQEISLANIMKVPPQYALYNAAIGPLIYAVFGSSKVLSVASGSGVALIVGTILEKIPSEKERIATGILLSFLCGATLLLIRLLHLSEIADFFSRPVMGGFISAVGLLIMLSQVPSWLSINAGNATYPAETIYRIAKRIDKTEMNSFTVGLVSIIILFTLKWAKQRFFSNASLNEIFAEAAAQQQAHHKRQDRGSARSPSMLNEPILPPDLHSHGFSLNDQQFHQMEGERDARRPAAVIKPRSSSKAVAILLFLGRTFCDLAPLVVCVLGGVAGYSLGPKKIRVTGKVPGKLPMPIEPWYGFYDIIAVDKLGSILLSSLSVTLVLLVSSLAIGKRLAVKRGQDIRGDQELMALGLANVACAFFQAVPSTGGLSRTAVNFQNARTQLASIITATIVIISLYSLTSTLFYIPRATLASIIIVAGYSLVEFKEAAWLYRVKRDEFYVWLGCFIATLIFGLDQGLIASLIVSLVGVMVKTKRPGVSVLGESASGDLVERHHESFAHELQDLVVVRVYNSLYFANCVRLTQVIDDELERRRRENTQVHGVAIDLFHVNDLDATAIQVISDMQEKLEFRGIAVALANANDIVAKSLSMTALVKRIAGQTPQQGLLEATRRLTEAEPEPSSAQ</sequence>
<feature type="transmembrane region" description="Helical" evidence="5">
    <location>
        <begin position="289"/>
        <end position="314"/>
    </location>
</feature>
<dbReference type="Pfam" id="PF01740">
    <property type="entry name" value="STAS"/>
    <property type="match status" value="1"/>
</dbReference>
<evidence type="ECO:0000259" key="6">
    <source>
        <dbReference type="PROSITE" id="PS50801"/>
    </source>
</evidence>
<evidence type="ECO:0000313" key="7">
    <source>
        <dbReference type="EMBL" id="KAJ0405710.1"/>
    </source>
</evidence>
<comment type="subcellular location">
    <subcellularLocation>
        <location evidence="1">Membrane</location>
        <topology evidence="1">Multi-pass membrane protein</topology>
    </subcellularLocation>
</comment>
<dbReference type="GO" id="GO:0055085">
    <property type="term" value="P:transmembrane transport"/>
    <property type="evidence" value="ECO:0007669"/>
    <property type="project" value="InterPro"/>
</dbReference>
<keyword evidence="2 5" id="KW-0812">Transmembrane</keyword>
<feature type="transmembrane region" description="Helical" evidence="5">
    <location>
        <begin position="483"/>
        <end position="511"/>
    </location>
</feature>
<dbReference type="EMBL" id="JAKCXM010000041">
    <property type="protein sequence ID" value="KAJ0405710.1"/>
    <property type="molecule type" value="Genomic_DNA"/>
</dbReference>